<comment type="similarity">
    <text evidence="3">Belongs to the OST3/OST6 family.</text>
</comment>
<evidence type="ECO:0000256" key="9">
    <source>
        <dbReference type="SAM" id="Phobius"/>
    </source>
</evidence>
<evidence type="ECO:0000313" key="10">
    <source>
        <dbReference type="EMBL" id="KAG2173380.1"/>
    </source>
</evidence>
<feature type="transmembrane region" description="Helical" evidence="9">
    <location>
        <begin position="215"/>
        <end position="234"/>
    </location>
</feature>
<dbReference type="InterPro" id="IPR021149">
    <property type="entry name" value="OligosaccharylTrfase_OST3/OST6"/>
</dbReference>
<evidence type="ECO:0000256" key="3">
    <source>
        <dbReference type="ARBA" id="ARBA00009561"/>
    </source>
</evidence>
<evidence type="ECO:0000256" key="8">
    <source>
        <dbReference type="ARBA" id="ARBA00023136"/>
    </source>
</evidence>
<evidence type="ECO:0000256" key="2">
    <source>
        <dbReference type="ARBA" id="ARBA00004477"/>
    </source>
</evidence>
<keyword evidence="7 9" id="KW-1133">Transmembrane helix</keyword>
<keyword evidence="4 9" id="KW-0812">Transmembrane</keyword>
<dbReference type="Pfam" id="PF04756">
    <property type="entry name" value="OST3_OST6"/>
    <property type="match status" value="1"/>
</dbReference>
<feature type="transmembrane region" description="Helical" evidence="9">
    <location>
        <begin position="293"/>
        <end position="312"/>
    </location>
</feature>
<evidence type="ECO:0000256" key="6">
    <source>
        <dbReference type="ARBA" id="ARBA00022824"/>
    </source>
</evidence>
<sequence length="355" mass="40553">MKRRVEQNPRSQTEPRLVAWSISPHLRDCYSIMARIAVFLTLLCVLFTLFSVEAAGKPNPKLERILKMTKSGKGTAKLDSQSFVKSLESPRDYAMVVLLTALGDKFKCTPCKEFDPEFRLVASSYHKKNDKTDLFFGHLDFEDGQSIFQQMNIMSAPTVLYYPPSTKGRPSEPRRYDASKYGFTAEPFADFLSKEIGHEVPVIRPFDYTKNGLKVFFLVGALAIIKLLYTHFAFVLNNRYTWSVISLITILTMISGHMWNHIRKPPYIMPGQNGQINYIANGFQQQLGMESQVVAVIYGILSFSVVSLAITVPRLEKTKQRYAVWIWMGCILVVFSFLMNLFKIKNGGYPFKLLF</sequence>
<keyword evidence="5" id="KW-0732">Signal</keyword>
<evidence type="ECO:0000256" key="5">
    <source>
        <dbReference type="ARBA" id="ARBA00022729"/>
    </source>
</evidence>
<dbReference type="GO" id="GO:0018279">
    <property type="term" value="P:protein N-linked glycosylation via asparagine"/>
    <property type="evidence" value="ECO:0007669"/>
    <property type="project" value="TreeGrafter"/>
</dbReference>
<protein>
    <submittedName>
        <fullName evidence="10">Uncharacterized protein</fullName>
    </submittedName>
</protein>
<organism evidence="10 11">
    <name type="scientific">Umbelopsis vinacea</name>
    <dbReference type="NCBI Taxonomy" id="44442"/>
    <lineage>
        <taxon>Eukaryota</taxon>
        <taxon>Fungi</taxon>
        <taxon>Fungi incertae sedis</taxon>
        <taxon>Mucoromycota</taxon>
        <taxon>Mucoromycotina</taxon>
        <taxon>Umbelopsidomycetes</taxon>
        <taxon>Umbelopsidales</taxon>
        <taxon>Umbelopsidaceae</taxon>
        <taxon>Umbelopsis</taxon>
    </lineage>
</organism>
<comment type="subcellular location">
    <subcellularLocation>
        <location evidence="2">Endoplasmic reticulum membrane</location>
        <topology evidence="2">Multi-pass membrane protein</topology>
    </subcellularLocation>
</comment>
<dbReference type="CDD" id="cd02961">
    <property type="entry name" value="PDI_a_family"/>
    <property type="match status" value="1"/>
</dbReference>
<dbReference type="PANTHER" id="PTHR12692">
    <property type="entry name" value="DOLICHYL-DIPHOSPHOOLIGOSACCHARIDE--PROTEIN GLYCOSYLTRANSFERASE-RELATED"/>
    <property type="match status" value="1"/>
</dbReference>
<dbReference type="PANTHER" id="PTHR12692:SF0">
    <property type="entry name" value="GH11935P"/>
    <property type="match status" value="1"/>
</dbReference>
<keyword evidence="6" id="KW-0256">Endoplasmic reticulum</keyword>
<dbReference type="AlphaFoldDB" id="A0A8H7PGQ6"/>
<feature type="transmembrane region" description="Helical" evidence="9">
    <location>
        <begin position="240"/>
        <end position="259"/>
    </location>
</feature>
<feature type="transmembrane region" description="Helical" evidence="9">
    <location>
        <begin position="32"/>
        <end position="52"/>
    </location>
</feature>
<evidence type="ECO:0000256" key="1">
    <source>
        <dbReference type="ARBA" id="ARBA00002791"/>
    </source>
</evidence>
<comment type="function">
    <text evidence="1">Subunit of the oligosaccharyl transferase (OST) complex that catalyzes the initial transfer of a defined glycan (Glc(3)Man(9)GlcNAc(2) in eukaryotes) from the lipid carrier dolichol-pyrophosphate to an asparagine residue within an Asn-X-Ser/Thr consensus motif in nascent polypeptide chains, the first step in protein N-glycosylation. N-glycosylation occurs cotranslationally and the complex associates with the Sec61 complex at the channel-forming translocon complex that mediates protein translocation across the endoplasmic reticulum (ER). All subunits are required for a maximal enzyme activity.</text>
</comment>
<dbReference type="Proteomes" id="UP000612746">
    <property type="component" value="Unassembled WGS sequence"/>
</dbReference>
<feature type="transmembrane region" description="Helical" evidence="9">
    <location>
        <begin position="324"/>
        <end position="342"/>
    </location>
</feature>
<dbReference type="EMBL" id="JAEPRA010000019">
    <property type="protein sequence ID" value="KAG2173380.1"/>
    <property type="molecule type" value="Genomic_DNA"/>
</dbReference>
<dbReference type="InterPro" id="IPR036249">
    <property type="entry name" value="Thioredoxin-like_sf"/>
</dbReference>
<dbReference type="Gene3D" id="3.40.30.10">
    <property type="entry name" value="Glutaredoxin"/>
    <property type="match status" value="1"/>
</dbReference>
<evidence type="ECO:0000256" key="4">
    <source>
        <dbReference type="ARBA" id="ARBA00022692"/>
    </source>
</evidence>
<dbReference type="SUPFAM" id="SSF52833">
    <property type="entry name" value="Thioredoxin-like"/>
    <property type="match status" value="1"/>
</dbReference>
<gene>
    <name evidence="10" type="ORF">INT44_008732</name>
</gene>
<keyword evidence="8 9" id="KW-0472">Membrane</keyword>
<dbReference type="OrthoDB" id="67566at2759"/>
<reference evidence="10" key="1">
    <citation type="submission" date="2020-12" db="EMBL/GenBank/DDBJ databases">
        <title>Metabolic potential, ecology and presence of endohyphal bacteria is reflected in genomic diversity of Mucoromycotina.</title>
        <authorList>
            <person name="Muszewska A."/>
            <person name="Okrasinska A."/>
            <person name="Steczkiewicz K."/>
            <person name="Drgas O."/>
            <person name="Orlowska M."/>
            <person name="Perlinska-Lenart U."/>
            <person name="Aleksandrzak-Piekarczyk T."/>
            <person name="Szatraj K."/>
            <person name="Zielenkiewicz U."/>
            <person name="Pilsyk S."/>
            <person name="Malc E."/>
            <person name="Mieczkowski P."/>
            <person name="Kruszewska J.S."/>
            <person name="Biernat P."/>
            <person name="Pawlowska J."/>
        </authorList>
    </citation>
    <scope>NUCLEOTIDE SEQUENCE</scope>
    <source>
        <strain evidence="10">WA0000051536</strain>
    </source>
</reference>
<keyword evidence="11" id="KW-1185">Reference proteome</keyword>
<proteinExistence type="inferred from homology"/>
<evidence type="ECO:0000313" key="11">
    <source>
        <dbReference type="Proteomes" id="UP000612746"/>
    </source>
</evidence>
<comment type="caution">
    <text evidence="10">The sequence shown here is derived from an EMBL/GenBank/DDBJ whole genome shotgun (WGS) entry which is preliminary data.</text>
</comment>
<evidence type="ECO:0000256" key="7">
    <source>
        <dbReference type="ARBA" id="ARBA00022989"/>
    </source>
</evidence>
<accession>A0A8H7PGQ6</accession>
<name>A0A8H7PGQ6_9FUNG</name>
<dbReference type="GO" id="GO:0008250">
    <property type="term" value="C:oligosaccharyltransferase complex"/>
    <property type="evidence" value="ECO:0007669"/>
    <property type="project" value="TreeGrafter"/>
</dbReference>